<dbReference type="Gene3D" id="1.25.40.370">
    <property type="match status" value="1"/>
</dbReference>
<keyword evidence="8" id="KW-1185">Reference proteome</keyword>
<dbReference type="Pfam" id="PF00400">
    <property type="entry name" value="WD40"/>
    <property type="match status" value="12"/>
</dbReference>
<dbReference type="Pfam" id="PF00931">
    <property type="entry name" value="NB-ARC"/>
    <property type="match status" value="1"/>
</dbReference>
<dbReference type="SUPFAM" id="SSF50978">
    <property type="entry name" value="WD40 repeat-like"/>
    <property type="match status" value="2"/>
</dbReference>
<dbReference type="InterPro" id="IPR015943">
    <property type="entry name" value="WD40/YVTN_repeat-like_dom_sf"/>
</dbReference>
<keyword evidence="1 4" id="KW-0853">WD repeat</keyword>
<dbReference type="Pfam" id="PF21296">
    <property type="entry name" value="WHD_APAF1"/>
    <property type="match status" value="1"/>
</dbReference>
<dbReference type="InterPro" id="IPR036388">
    <property type="entry name" value="WH-like_DNA-bd_sf"/>
</dbReference>
<dbReference type="InterPro" id="IPR011029">
    <property type="entry name" value="DEATH-like_dom_sf"/>
</dbReference>
<dbReference type="PRINTS" id="PR00364">
    <property type="entry name" value="DISEASERSIST"/>
</dbReference>
<feature type="repeat" description="WD" evidence="4">
    <location>
        <begin position="606"/>
        <end position="647"/>
    </location>
</feature>
<keyword evidence="3" id="KW-0677">Repeat</keyword>
<evidence type="ECO:0000256" key="5">
    <source>
        <dbReference type="SAM" id="MobiDB-lite"/>
    </source>
</evidence>
<dbReference type="PANTHER" id="PTHR22845">
    <property type="entry name" value="APOPTOTIC PROTEASE-ACTIVATING FACTOR 1"/>
    <property type="match status" value="1"/>
</dbReference>
<dbReference type="SMART" id="SM00320">
    <property type="entry name" value="WD40"/>
    <property type="match status" value="14"/>
</dbReference>
<dbReference type="FunFam" id="1.25.40.370:FF:000001">
    <property type="entry name" value="Apoptotic protease-activating factor 1"/>
    <property type="match status" value="1"/>
</dbReference>
<dbReference type="InterPro" id="IPR027417">
    <property type="entry name" value="P-loop_NTPase"/>
</dbReference>
<feature type="region of interest" description="Disordered" evidence="5">
    <location>
        <begin position="707"/>
        <end position="728"/>
    </location>
</feature>
<sequence>MDERARSSLLVNRVSIIKDLKVQHVVNPLLSAKVLTMDDEEEILAEITSKKRAAKLLDILPSRGNLAFISFYKSLQDQYSHLAELLAKDLPTSDRVEKIQNGGKRKMSTIDVETVLVEGGVPPRPRVFIKRPAQSQQIRNALQQLKDEPGWVVVHGMGGSGKSVLAAEVVRDQELLEECFPGGVFWVSIGQVDKPMLLMKMQNLCSLLDKEHQAPPRNAEEAKDRLRLLFTHQHPRALLILDDVWTARDAKMFDVRCRMMVTTRDSSVTDAVRGNISMVPIKKGFSKEQSDEVLATWTETKVSDLPPEASQIYTECGGHPLAICMIGALLKDHPNRWQYYLKHLQNRKMSKFKKTLPYEYQSLAEAIAISVDHLDAEIRDLYQQFAVFDNDTLVPTQVLSILWAEEMEFVEDTMDELCKKSLAFQSWDEKQKTFVYSVHDLQLDYLKEQCDDMQSLHATLVSRYEKVCKGEFHTLQDDGYIHWHMEDHLAASGRVSDLCSILSSLDWVGSKVKITGPSFLVEQYVKHGKILCQNRGQQLRDFESFLRTNLHRFFEDPFPDIVQLGLSQYSESEVYKQALSHATQKDNCYFVWSGKDTVKDPTQLTVKVHIGGVHFAKFSPDGNQVASCGEDCSIKVWDAHTGQVQLTLEGHRDVVYCCGFSPDGATIVSCAADRLIHVWNAATGKLMHTFHAFKRVTPCGTPTRTPSFGSGRRRLVDPPLLPRSRDPSPTSMFPVFSVKYSPDGTKLVCCSGEGLVKILDSISGAELHTFTAHTDSVRCCDISTDGSLVVSASTDGTAVVWNTKSAKQITTYNGHNRSALTACSFKAESHVVASSAEYQIHVWEATTAEKLGICKAHKSTFIQHCCFSPDGSLIAGGLSNFSIQLWDAESMECVAMHYGHTMWVYCVAFSANGKQLLSSSEDEKVILWDVEDAKRIDYMGLKRDFDVNFDADPFVIVAPDNNDTLRVMKGNQAEVVHQSDVSFAKSRIRACCICPSGDKVAYGCEDGVVKLLHFTPAGMKSRELVGHNEAVRCCIFSRDGRVLITGGDDSKVLIWELQNKTSIECVGHRDSVRHLKVFSPKRKKFLTASYDGSIKVWDMMWGMQEFSCEDENEQWVLSCDLSPDESKIASTSVDRVVRIWDAKDGALLRKFTGHVDCIRSCAFTLDSSILATGDDEGYVKVWDVEKGEEISTCDHHSGGGVWVRGLQFSSDGKQLVSAANNVKWWTVDGELLQTFHIKGSFVKSLQASKDFKTFVTIDSSGFLYILNLVEKK</sequence>
<dbReference type="Proteomes" id="UP000838412">
    <property type="component" value="Chromosome 6"/>
</dbReference>
<dbReference type="InterPro" id="IPR001680">
    <property type="entry name" value="WD40_rpt"/>
</dbReference>
<dbReference type="GO" id="GO:0005829">
    <property type="term" value="C:cytosol"/>
    <property type="evidence" value="ECO:0007669"/>
    <property type="project" value="UniProtKB-ARBA"/>
</dbReference>
<dbReference type="PRINTS" id="PR00320">
    <property type="entry name" value="GPROTEINBRPT"/>
</dbReference>
<evidence type="ECO:0000313" key="8">
    <source>
        <dbReference type="Proteomes" id="UP000838412"/>
    </source>
</evidence>
<dbReference type="FunFam" id="1.10.533.10:FF:000081">
    <property type="entry name" value="Apoptotic protease-activating factor 1"/>
    <property type="match status" value="1"/>
</dbReference>
<dbReference type="InterPro" id="IPR001315">
    <property type="entry name" value="CARD"/>
</dbReference>
<dbReference type="GO" id="GO:0043531">
    <property type="term" value="F:ADP binding"/>
    <property type="evidence" value="ECO:0007669"/>
    <property type="project" value="InterPro"/>
</dbReference>
<dbReference type="OrthoDB" id="1357022at2759"/>
<feature type="repeat" description="WD" evidence="4">
    <location>
        <begin position="1078"/>
        <end position="1099"/>
    </location>
</feature>
<feature type="repeat" description="WD" evidence="4">
    <location>
        <begin position="867"/>
        <end position="896"/>
    </location>
</feature>
<feature type="repeat" description="WD" evidence="4">
    <location>
        <begin position="1109"/>
        <end position="1150"/>
    </location>
</feature>
<evidence type="ECO:0000256" key="4">
    <source>
        <dbReference type="PROSITE-ProRule" id="PRU00221"/>
    </source>
</evidence>
<feature type="repeat" description="WD" evidence="4">
    <location>
        <begin position="1024"/>
        <end position="1065"/>
    </location>
</feature>
<dbReference type="InterPro" id="IPR042197">
    <property type="entry name" value="Apaf_helical"/>
</dbReference>
<dbReference type="InterPro" id="IPR002182">
    <property type="entry name" value="NB-ARC"/>
</dbReference>
<feature type="repeat" description="WD" evidence="4">
    <location>
        <begin position="897"/>
        <end position="938"/>
    </location>
</feature>
<feature type="repeat" description="WD" evidence="4">
    <location>
        <begin position="1151"/>
        <end position="1192"/>
    </location>
</feature>
<keyword evidence="2" id="KW-0053">Apoptosis</keyword>
<evidence type="ECO:0000256" key="2">
    <source>
        <dbReference type="ARBA" id="ARBA00022703"/>
    </source>
</evidence>
<dbReference type="InterPro" id="IPR041452">
    <property type="entry name" value="APAF1_C"/>
</dbReference>
<dbReference type="Gene3D" id="3.40.50.300">
    <property type="entry name" value="P-loop containing nucleotide triphosphate hydrolases"/>
    <property type="match status" value="1"/>
</dbReference>
<dbReference type="SUPFAM" id="SSF47986">
    <property type="entry name" value="DEATH domain"/>
    <property type="match status" value="1"/>
</dbReference>
<dbReference type="InterPro" id="IPR036322">
    <property type="entry name" value="WD40_repeat_dom_sf"/>
</dbReference>
<dbReference type="PROSITE" id="PS50209">
    <property type="entry name" value="CARD"/>
    <property type="match status" value="1"/>
</dbReference>
<evidence type="ECO:0000256" key="3">
    <source>
        <dbReference type="ARBA" id="ARBA00022737"/>
    </source>
</evidence>
<dbReference type="Gene3D" id="1.10.533.10">
    <property type="entry name" value="Death Domain, Fas"/>
    <property type="match status" value="1"/>
</dbReference>
<name>A0A8K0A3I0_BRALA</name>
<dbReference type="AlphaFoldDB" id="A0A8K0A3I0"/>
<dbReference type="SUPFAM" id="SSF52540">
    <property type="entry name" value="P-loop containing nucleoside triphosphate hydrolases"/>
    <property type="match status" value="1"/>
</dbReference>
<dbReference type="Gene3D" id="2.130.10.10">
    <property type="entry name" value="YVTN repeat-like/Quinoprotein amine dehydrogenase"/>
    <property type="match status" value="3"/>
</dbReference>
<evidence type="ECO:0000313" key="7">
    <source>
        <dbReference type="EMBL" id="CAH1267296.1"/>
    </source>
</evidence>
<dbReference type="GO" id="GO:0042981">
    <property type="term" value="P:regulation of apoptotic process"/>
    <property type="evidence" value="ECO:0007669"/>
    <property type="project" value="InterPro"/>
</dbReference>
<protein>
    <submittedName>
        <fullName evidence="7">APAF1 protein</fullName>
    </submittedName>
</protein>
<feature type="repeat" description="WD" evidence="4">
    <location>
        <begin position="648"/>
        <end position="689"/>
    </location>
</feature>
<dbReference type="CDD" id="cd00200">
    <property type="entry name" value="WD40"/>
    <property type="match status" value="2"/>
</dbReference>
<dbReference type="EMBL" id="OV696691">
    <property type="protein sequence ID" value="CAH1267296.1"/>
    <property type="molecule type" value="Genomic_DNA"/>
</dbReference>
<dbReference type="PROSITE" id="PS00678">
    <property type="entry name" value="WD_REPEATS_1"/>
    <property type="match status" value="6"/>
</dbReference>
<evidence type="ECO:0000256" key="1">
    <source>
        <dbReference type="ARBA" id="ARBA00022574"/>
    </source>
</evidence>
<dbReference type="PROSITE" id="PS50294">
    <property type="entry name" value="WD_REPEATS_REGION"/>
    <property type="match status" value="7"/>
</dbReference>
<dbReference type="FunFam" id="1.10.10.10:FF:000661">
    <property type="entry name" value="Apoptotic protease-activating factor"/>
    <property type="match status" value="1"/>
</dbReference>
<dbReference type="InterPro" id="IPR019775">
    <property type="entry name" value="WD40_repeat_CS"/>
</dbReference>
<dbReference type="PROSITE" id="PS50082">
    <property type="entry name" value="WD_REPEATS_2"/>
    <property type="match status" value="9"/>
</dbReference>
<proteinExistence type="predicted"/>
<dbReference type="InterPro" id="IPR048975">
    <property type="entry name" value="WHD_APAF1"/>
</dbReference>
<dbReference type="Gene3D" id="1.10.8.430">
    <property type="entry name" value="Helical domain of apoptotic protease-activating factors"/>
    <property type="match status" value="1"/>
</dbReference>
<dbReference type="Gene3D" id="1.10.10.10">
    <property type="entry name" value="Winged helix-like DNA-binding domain superfamily/Winged helix DNA-binding domain"/>
    <property type="match status" value="1"/>
</dbReference>
<dbReference type="FunFam" id="3.40.50.300:FF:000502">
    <property type="entry name" value="Apoptotic protease-activating factor 1"/>
    <property type="match status" value="1"/>
</dbReference>
<dbReference type="PANTHER" id="PTHR22845:SF5">
    <property type="entry name" value="APOPTOTIC PROTEASE-ACTIVATING FACTOR 1"/>
    <property type="match status" value="1"/>
</dbReference>
<accession>A0A8K0A3I0</accession>
<dbReference type="SMART" id="SM00114">
    <property type="entry name" value="CARD"/>
    <property type="match status" value="1"/>
</dbReference>
<feature type="domain" description="CARD" evidence="6">
    <location>
        <begin position="1"/>
        <end position="90"/>
    </location>
</feature>
<dbReference type="Pfam" id="PF17908">
    <property type="entry name" value="APAF1_C"/>
    <property type="match status" value="1"/>
</dbReference>
<organism evidence="7 8">
    <name type="scientific">Branchiostoma lanceolatum</name>
    <name type="common">Common lancelet</name>
    <name type="synonym">Amphioxus lanceolatum</name>
    <dbReference type="NCBI Taxonomy" id="7740"/>
    <lineage>
        <taxon>Eukaryota</taxon>
        <taxon>Metazoa</taxon>
        <taxon>Chordata</taxon>
        <taxon>Cephalochordata</taxon>
        <taxon>Leptocardii</taxon>
        <taxon>Amphioxiformes</taxon>
        <taxon>Branchiostomatidae</taxon>
        <taxon>Branchiostoma</taxon>
    </lineage>
</organism>
<dbReference type="Pfam" id="PF00619">
    <property type="entry name" value="CARD"/>
    <property type="match status" value="1"/>
</dbReference>
<reference evidence="7" key="1">
    <citation type="submission" date="2022-01" db="EMBL/GenBank/DDBJ databases">
        <authorList>
            <person name="Braso-Vives M."/>
        </authorList>
    </citation>
    <scope>NUCLEOTIDE SEQUENCE</scope>
</reference>
<feature type="repeat" description="WD" evidence="4">
    <location>
        <begin position="770"/>
        <end position="811"/>
    </location>
</feature>
<dbReference type="FunFam" id="1.10.8.430:FF:000001">
    <property type="entry name" value="Apoptotic protease-activating factor 1"/>
    <property type="match status" value="1"/>
</dbReference>
<dbReference type="GO" id="GO:0006915">
    <property type="term" value="P:apoptotic process"/>
    <property type="evidence" value="ECO:0007669"/>
    <property type="project" value="UniProtKB-KW"/>
</dbReference>
<evidence type="ECO:0000259" key="6">
    <source>
        <dbReference type="PROSITE" id="PS50209"/>
    </source>
</evidence>
<dbReference type="InterPro" id="IPR020472">
    <property type="entry name" value="WD40_PAC1"/>
</dbReference>
<gene>
    <name evidence="7" type="primary">APAF1</name>
    <name evidence="7" type="ORF">BLAG_LOCUS20710</name>
</gene>
<dbReference type="CDD" id="cd01671">
    <property type="entry name" value="CARD"/>
    <property type="match status" value="1"/>
</dbReference>